<name>A0A176WD65_MARPO</name>
<keyword evidence="1" id="KW-0812">Transmembrane</keyword>
<keyword evidence="1" id="KW-1133">Transmembrane helix</keyword>
<sequence length="86" mass="9595">MDAPPPQEMTVKELIKRRKEEKGPIFAWLCPTMPFCTLRVLTAVFFFPCVPAAASQPVAASSVTRSSNFYWTLCVARLALEDSSLE</sequence>
<dbReference type="AlphaFoldDB" id="A0A176WD65"/>
<reference evidence="2" key="1">
    <citation type="submission" date="2016-03" db="EMBL/GenBank/DDBJ databases">
        <title>Mechanisms controlling the formation of the plant cell surface in tip-growing cells are functionally conserved among land plants.</title>
        <authorList>
            <person name="Honkanen S."/>
            <person name="Jones V.A."/>
            <person name="Morieri G."/>
            <person name="Champion C."/>
            <person name="Hetherington A.J."/>
            <person name="Kelly S."/>
            <person name="Saint-Marcoux D."/>
            <person name="Proust H."/>
            <person name="Prescott H."/>
            <person name="Dolan L."/>
        </authorList>
    </citation>
    <scope>NUCLEOTIDE SEQUENCE [LARGE SCALE GENOMIC DNA]</scope>
    <source>
        <tissue evidence="2">Whole gametophyte</tissue>
    </source>
</reference>
<proteinExistence type="predicted"/>
<keyword evidence="3" id="KW-1185">Reference proteome</keyword>
<protein>
    <submittedName>
        <fullName evidence="2">Uncharacterized protein</fullName>
    </submittedName>
</protein>
<feature type="transmembrane region" description="Helical" evidence="1">
    <location>
        <begin position="25"/>
        <end position="47"/>
    </location>
</feature>
<keyword evidence="1" id="KW-0472">Membrane</keyword>
<evidence type="ECO:0000256" key="1">
    <source>
        <dbReference type="SAM" id="Phobius"/>
    </source>
</evidence>
<dbReference type="Proteomes" id="UP000077202">
    <property type="component" value="Unassembled WGS sequence"/>
</dbReference>
<dbReference type="EMBL" id="LVLJ01001351">
    <property type="protein sequence ID" value="OAE30195.1"/>
    <property type="molecule type" value="Genomic_DNA"/>
</dbReference>
<accession>A0A176WD65</accession>
<comment type="caution">
    <text evidence="2">The sequence shown here is derived from an EMBL/GenBank/DDBJ whole genome shotgun (WGS) entry which is preliminary data.</text>
</comment>
<evidence type="ECO:0000313" key="3">
    <source>
        <dbReference type="Proteomes" id="UP000077202"/>
    </source>
</evidence>
<evidence type="ECO:0000313" key="2">
    <source>
        <dbReference type="EMBL" id="OAE30195.1"/>
    </source>
</evidence>
<gene>
    <name evidence="2" type="ORF">AXG93_4295s1510</name>
</gene>
<organism evidence="2 3">
    <name type="scientific">Marchantia polymorpha subsp. ruderalis</name>
    <dbReference type="NCBI Taxonomy" id="1480154"/>
    <lineage>
        <taxon>Eukaryota</taxon>
        <taxon>Viridiplantae</taxon>
        <taxon>Streptophyta</taxon>
        <taxon>Embryophyta</taxon>
        <taxon>Marchantiophyta</taxon>
        <taxon>Marchantiopsida</taxon>
        <taxon>Marchantiidae</taxon>
        <taxon>Marchantiales</taxon>
        <taxon>Marchantiaceae</taxon>
        <taxon>Marchantia</taxon>
    </lineage>
</organism>